<proteinExistence type="predicted"/>
<dbReference type="Proteomes" id="UP001142400">
    <property type="component" value="Unassembled WGS sequence"/>
</dbReference>
<dbReference type="Gene3D" id="3.60.20.40">
    <property type="match status" value="1"/>
</dbReference>
<dbReference type="InterPro" id="IPR052896">
    <property type="entry name" value="GGT-like_enzyme"/>
</dbReference>
<dbReference type="EMBL" id="JANIIC010000072">
    <property type="protein sequence ID" value="MCQ8835193.1"/>
    <property type="molecule type" value="Genomic_DNA"/>
</dbReference>
<dbReference type="InterPro" id="IPR029055">
    <property type="entry name" value="Ntn_hydrolases_N"/>
</dbReference>
<name>A0A9X2M537_STRMQ</name>
<evidence type="ECO:0000313" key="1">
    <source>
        <dbReference type="EMBL" id="MCQ8835193.1"/>
    </source>
</evidence>
<gene>
    <name evidence="1" type="ORF">NQU54_40685</name>
</gene>
<dbReference type="PRINTS" id="PR01210">
    <property type="entry name" value="GGTRANSPTASE"/>
</dbReference>
<accession>A0A9X2M537</accession>
<reference evidence="1" key="1">
    <citation type="submission" date="2022-06" db="EMBL/GenBank/DDBJ databases">
        <title>WGS of actinobacteria.</title>
        <authorList>
            <person name="Thawai C."/>
        </authorList>
    </citation>
    <scope>NUCLEOTIDE SEQUENCE</scope>
    <source>
        <strain evidence="1">DSM 42010</strain>
    </source>
</reference>
<organism evidence="1 2">
    <name type="scientific">Streptomyces malaysiensis subsp. samsunensis</name>
    <dbReference type="NCBI Taxonomy" id="459658"/>
    <lineage>
        <taxon>Bacteria</taxon>
        <taxon>Bacillati</taxon>
        <taxon>Actinomycetota</taxon>
        <taxon>Actinomycetes</taxon>
        <taxon>Kitasatosporales</taxon>
        <taxon>Streptomycetaceae</taxon>
        <taxon>Streptomyces</taxon>
        <taxon>Streptomyces violaceusniger group</taxon>
    </lineage>
</organism>
<dbReference type="InterPro" id="IPR043138">
    <property type="entry name" value="GGT_lsub"/>
</dbReference>
<dbReference type="SUPFAM" id="SSF56235">
    <property type="entry name" value="N-terminal nucleophile aminohydrolases (Ntn hydrolases)"/>
    <property type="match status" value="1"/>
</dbReference>
<protein>
    <submittedName>
        <fullName evidence="1">Gamma-glutamyltransferase family protein</fullName>
    </submittedName>
</protein>
<dbReference type="Gene3D" id="1.10.246.130">
    <property type="match status" value="1"/>
</dbReference>
<keyword evidence="2" id="KW-1185">Reference proteome</keyword>
<dbReference type="RefSeq" id="WP_257635376.1">
    <property type="nucleotide sequence ID" value="NZ_JANIIC010000072.1"/>
</dbReference>
<dbReference type="Pfam" id="PF01019">
    <property type="entry name" value="G_glu_transpept"/>
    <property type="match status" value="1"/>
</dbReference>
<dbReference type="PANTHER" id="PTHR43881:SF1">
    <property type="entry name" value="GAMMA-GLUTAMYLTRANSPEPTIDASE (AFU_ORTHOLOGUE AFUA_4G13580)"/>
    <property type="match status" value="1"/>
</dbReference>
<dbReference type="InterPro" id="IPR043137">
    <property type="entry name" value="GGT_ssub_C"/>
</dbReference>
<comment type="caution">
    <text evidence="1">The sequence shown here is derived from an EMBL/GenBank/DDBJ whole genome shotgun (WGS) entry which is preliminary data.</text>
</comment>
<dbReference type="PANTHER" id="PTHR43881">
    <property type="entry name" value="GAMMA-GLUTAMYLTRANSPEPTIDASE (AFU_ORTHOLOGUE AFUA_4G13580)"/>
    <property type="match status" value="1"/>
</dbReference>
<sequence length="597" mass="63580">MPLDRDAFLARPDLEGSFGMAASTHWVASSVAQAVLERGGNAFDAAAAAGLVLHVVEPHLNGPGGELVALLARAGETPQVLSGQGPAPRAATIDHFRSAGLTSVPGSGALAAAVPGAFDAWLLMLRDWGTWELADVLEFAVHYATHGHPLLASAARVIGEVEGLFRDSWPTSMQLWLPEDRAPVAGEVHRNPAWARTLSRLRDEAIHAAGGTTREAVIEAARAIWRGGFVAEAIDRFVSSSYHLHAHGSVLRGVLSATDLAAYAAHVEAPVSREFRGHRIFKAAAWTQGPVLLQALAILEEFSDADLDLSSATGIHLVVETLKLALADRDAHYGAGISDAGLATLLSDRYAKERREQITDVASLEFRPGRAKSLSSFLPPLLLARPDAVGALGEPTVRWDGETRGDTCHVDVIDQWGNAISVTPSGGWLQSSPTIPELGFALGTRLQMTHLDPASPSALRPGLRPRTTLSPTIVTRPDRLIALGTPGGDQQDQWQLVALLRMLVAGLSPQTSIESPMFHTTSAASSFWPRTWTPGGLVAEDRFSPDLVSELRDRGHLVELAPPWSLGRLSLVQRDTARGLLSAAANPRGAQGYATGR</sequence>
<dbReference type="AlphaFoldDB" id="A0A9X2M537"/>
<evidence type="ECO:0000313" key="2">
    <source>
        <dbReference type="Proteomes" id="UP001142400"/>
    </source>
</evidence>